<reference evidence="2" key="1">
    <citation type="journal article" date="2013" name="Science">
        <title>The Amborella genome and the evolution of flowering plants.</title>
        <authorList>
            <consortium name="Amborella Genome Project"/>
        </authorList>
    </citation>
    <scope>NUCLEOTIDE SEQUENCE [LARGE SCALE GENOMIC DNA]</scope>
</reference>
<protein>
    <submittedName>
        <fullName evidence="1">Uncharacterized protein</fullName>
    </submittedName>
</protein>
<keyword evidence="2" id="KW-1185">Reference proteome</keyword>
<evidence type="ECO:0000313" key="2">
    <source>
        <dbReference type="Proteomes" id="UP000017836"/>
    </source>
</evidence>
<dbReference type="HOGENOM" id="CLU_112191_1_0_1"/>
<gene>
    <name evidence="1" type="ORF">AMTR_s00009p00213050</name>
</gene>
<organism evidence="1 2">
    <name type="scientific">Amborella trichopoda</name>
    <dbReference type="NCBI Taxonomy" id="13333"/>
    <lineage>
        <taxon>Eukaryota</taxon>
        <taxon>Viridiplantae</taxon>
        <taxon>Streptophyta</taxon>
        <taxon>Embryophyta</taxon>
        <taxon>Tracheophyta</taxon>
        <taxon>Spermatophyta</taxon>
        <taxon>Magnoliopsida</taxon>
        <taxon>Amborellales</taxon>
        <taxon>Amborellaceae</taxon>
        <taxon>Amborella</taxon>
    </lineage>
</organism>
<proteinExistence type="predicted"/>
<dbReference type="EMBL" id="KI397501">
    <property type="protein sequence ID" value="ERM94959.1"/>
    <property type="molecule type" value="Genomic_DNA"/>
</dbReference>
<dbReference type="Gramene" id="ERM94959">
    <property type="protein sequence ID" value="ERM94959"/>
    <property type="gene ID" value="AMTR_s00009p00213050"/>
</dbReference>
<dbReference type="AlphaFoldDB" id="W1NIB1"/>
<accession>W1NIB1</accession>
<sequence length="155" mass="17055">MTRTSNLLRLSNWMSNLIVEDAIVILDDPKGSYALEVQGVLEDGVGVNIMGPSFSASREEIEKRIHVPSNSGRVIFTLPWFTRGDLVPEQLEVPFSTQIEGLNYVSADIVGREILTAIYHLLGRASLEELVRLPRCLEEAAKSLVAFGVSDALIS</sequence>
<name>W1NIB1_AMBTC</name>
<dbReference type="Proteomes" id="UP000017836">
    <property type="component" value="Unassembled WGS sequence"/>
</dbReference>
<evidence type="ECO:0000313" key="1">
    <source>
        <dbReference type="EMBL" id="ERM94959.1"/>
    </source>
</evidence>